<accession>A0A367Y827</accession>
<dbReference type="InterPro" id="IPR009100">
    <property type="entry name" value="AcylCoA_DH/oxidase_NM_dom_sf"/>
</dbReference>
<protein>
    <submittedName>
        <fullName evidence="4">Acyl-CoA dehydrogenase</fullName>
    </submittedName>
</protein>
<dbReference type="InterPro" id="IPR046373">
    <property type="entry name" value="Acyl-CoA_Oxase/DH_mid-dom_sf"/>
</dbReference>
<comment type="caution">
    <text evidence="4">The sequence shown here is derived from an EMBL/GenBank/DDBJ whole genome shotgun (WGS) entry which is preliminary data.</text>
</comment>
<feature type="domain" description="Acyl-CoA dehydrogenase C-terminal" evidence="3">
    <location>
        <begin position="234"/>
        <end position="368"/>
    </location>
</feature>
<dbReference type="Gene3D" id="1.10.540.10">
    <property type="entry name" value="Acyl-CoA dehydrogenase/oxidase, N-terminal domain"/>
    <property type="match status" value="1"/>
</dbReference>
<evidence type="ECO:0000259" key="3">
    <source>
        <dbReference type="Pfam" id="PF08028"/>
    </source>
</evidence>
<sequence>MTAHADRQRWVAVAEELAQTLAIDVLDRDRSGVDPLPQLDLLRESGLTTLLVPAEFGGQGATWSTAVAVIRALAQTDASVAQVLAYHYVNESNAGFAATAEAGERWYRASATNRWVWGDSVNPTDPDLAFTPTADGWILSGTKRFSTGASAGDVVLVSGTVSGGDDDGRNLTVVLERNRAGVRPLGDWDALGQRQSASGSVRFEDVAVGSDDVIAWGSDEPFASLFTPAIQLSFGNLYLGVAQGALAQAIDLVRERRGSWFLSTADRYRDDPFTQRIVGDLDAKIAAAEALADRTGEAFDAVVALGHAATAEDRGRIAVEIARLKIVTNETALDTAHRIFEVTGSSSAKASTGLDLHWRNIRTHSLHDPVDFKRLEVGAYILNGENQPISLYT</sequence>
<dbReference type="InterPro" id="IPR013786">
    <property type="entry name" value="AcylCoA_DH/ox_N"/>
</dbReference>
<dbReference type="PANTHER" id="PTHR43884">
    <property type="entry name" value="ACYL-COA DEHYDROGENASE"/>
    <property type="match status" value="1"/>
</dbReference>
<dbReference type="Proteomes" id="UP000253508">
    <property type="component" value="Unassembled WGS sequence"/>
</dbReference>
<dbReference type="Pfam" id="PF08028">
    <property type="entry name" value="Acyl-CoA_dh_2"/>
    <property type="match status" value="1"/>
</dbReference>
<dbReference type="SUPFAM" id="SSF47203">
    <property type="entry name" value="Acyl-CoA dehydrogenase C-terminal domain-like"/>
    <property type="match status" value="1"/>
</dbReference>
<feature type="domain" description="Acyl-CoA dehydrogenase/oxidase N-terminal" evidence="2">
    <location>
        <begin position="17"/>
        <end position="87"/>
    </location>
</feature>
<name>A0A367Y827_9MICO</name>
<dbReference type="Gene3D" id="2.40.110.10">
    <property type="entry name" value="Butyryl-CoA Dehydrogenase, subunit A, domain 2"/>
    <property type="match status" value="1"/>
</dbReference>
<dbReference type="GO" id="GO:0006552">
    <property type="term" value="P:L-leucine catabolic process"/>
    <property type="evidence" value="ECO:0007669"/>
    <property type="project" value="TreeGrafter"/>
</dbReference>
<dbReference type="PANTHER" id="PTHR43884:SF12">
    <property type="entry name" value="ISOVALERYL-COA DEHYDROGENASE, MITOCHONDRIAL-RELATED"/>
    <property type="match status" value="1"/>
</dbReference>
<dbReference type="SUPFAM" id="SSF56645">
    <property type="entry name" value="Acyl-CoA dehydrogenase NM domain-like"/>
    <property type="match status" value="1"/>
</dbReference>
<dbReference type="GO" id="GO:0008470">
    <property type="term" value="F:3-methylbutanoyl-CoA dehydrogenase activity"/>
    <property type="evidence" value="ECO:0007669"/>
    <property type="project" value="TreeGrafter"/>
</dbReference>
<dbReference type="InterPro" id="IPR036250">
    <property type="entry name" value="AcylCo_DH-like_C"/>
</dbReference>
<evidence type="ECO:0000313" key="4">
    <source>
        <dbReference type="EMBL" id="RCK61760.1"/>
    </source>
</evidence>
<dbReference type="Pfam" id="PF02771">
    <property type="entry name" value="Acyl-CoA_dh_N"/>
    <property type="match status" value="1"/>
</dbReference>
<dbReference type="InterPro" id="IPR037069">
    <property type="entry name" value="AcylCoA_DH/ox_N_sf"/>
</dbReference>
<reference evidence="4 5" key="1">
    <citation type="submission" date="2018-07" db="EMBL/GenBank/DDBJ databases">
        <title>Microbacterium endoborsara sp. nov., a novel actinobacterium isolated from Borszczowia aralocaspica.</title>
        <authorList>
            <person name="An D."/>
        </authorList>
    </citation>
    <scope>NUCLEOTIDE SEQUENCE [LARGE SCALE GENOMIC DNA]</scope>
    <source>
        <strain evidence="4 5">C1.15228</strain>
    </source>
</reference>
<dbReference type="PIRSF" id="PIRSF016578">
    <property type="entry name" value="HsaA"/>
    <property type="match status" value="1"/>
</dbReference>
<dbReference type="RefSeq" id="WP_114116863.1">
    <property type="nucleotide sequence ID" value="NZ_BMHU01000001.1"/>
</dbReference>
<evidence type="ECO:0000256" key="1">
    <source>
        <dbReference type="ARBA" id="ARBA00023002"/>
    </source>
</evidence>
<dbReference type="EMBL" id="QORO01000001">
    <property type="protein sequence ID" value="RCK61760.1"/>
    <property type="molecule type" value="Genomic_DNA"/>
</dbReference>
<evidence type="ECO:0000259" key="2">
    <source>
        <dbReference type="Pfam" id="PF02771"/>
    </source>
</evidence>
<keyword evidence="5" id="KW-1185">Reference proteome</keyword>
<evidence type="ECO:0000313" key="5">
    <source>
        <dbReference type="Proteomes" id="UP000253508"/>
    </source>
</evidence>
<dbReference type="GO" id="GO:0050660">
    <property type="term" value="F:flavin adenine dinucleotide binding"/>
    <property type="evidence" value="ECO:0007669"/>
    <property type="project" value="InterPro"/>
</dbReference>
<gene>
    <name evidence="4" type="ORF">DTO57_03815</name>
</gene>
<proteinExistence type="predicted"/>
<dbReference type="AlphaFoldDB" id="A0A367Y827"/>
<keyword evidence="1" id="KW-0560">Oxidoreductase</keyword>
<dbReference type="OrthoDB" id="571684at2"/>
<dbReference type="InterPro" id="IPR013107">
    <property type="entry name" value="Acyl-CoA_DH_C"/>
</dbReference>
<organism evidence="4 5">
    <name type="scientific">Microbacterium sorbitolivorans</name>
    <dbReference type="NCBI Taxonomy" id="1867410"/>
    <lineage>
        <taxon>Bacteria</taxon>
        <taxon>Bacillati</taxon>
        <taxon>Actinomycetota</taxon>
        <taxon>Actinomycetes</taxon>
        <taxon>Micrococcales</taxon>
        <taxon>Microbacteriaceae</taxon>
        <taxon>Microbacterium</taxon>
    </lineage>
</organism>
<dbReference type="Gene3D" id="1.20.140.10">
    <property type="entry name" value="Butyryl-CoA Dehydrogenase, subunit A, domain 3"/>
    <property type="match status" value="1"/>
</dbReference>